<dbReference type="KEGG" id="beq:BEWA_020580"/>
<dbReference type="GO" id="GO:0046872">
    <property type="term" value="F:metal ion binding"/>
    <property type="evidence" value="ECO:0007669"/>
    <property type="project" value="UniProtKB-KW"/>
</dbReference>
<evidence type="ECO:0000256" key="6">
    <source>
        <dbReference type="ARBA" id="ARBA00023004"/>
    </source>
</evidence>
<dbReference type="GO" id="GO:0003678">
    <property type="term" value="F:DNA helicase activity"/>
    <property type="evidence" value="ECO:0007669"/>
    <property type="project" value="InterPro"/>
</dbReference>
<dbReference type="Proteomes" id="UP000031512">
    <property type="component" value="Chromosome 1"/>
</dbReference>
<dbReference type="GO" id="GO:0005634">
    <property type="term" value="C:nucleus"/>
    <property type="evidence" value="ECO:0007669"/>
    <property type="project" value="TreeGrafter"/>
</dbReference>
<keyword evidence="12" id="KW-1185">Reference proteome</keyword>
<dbReference type="Pfam" id="PF06733">
    <property type="entry name" value="DEAD_2"/>
    <property type="match status" value="1"/>
</dbReference>
<dbReference type="Gene3D" id="3.40.50.300">
    <property type="entry name" value="P-loop containing nucleotide triphosphate hydrolases"/>
    <property type="match status" value="2"/>
</dbReference>
<keyword evidence="3" id="KW-0378">Hydrolase</keyword>
<feature type="region of interest" description="Disordered" evidence="9">
    <location>
        <begin position="1"/>
        <end position="39"/>
    </location>
</feature>
<dbReference type="InterPro" id="IPR006555">
    <property type="entry name" value="ATP-dep_Helicase_C"/>
</dbReference>
<evidence type="ECO:0000256" key="3">
    <source>
        <dbReference type="ARBA" id="ARBA00022801"/>
    </source>
</evidence>
<evidence type="ECO:0000313" key="11">
    <source>
        <dbReference type="EMBL" id="AFZ79211.1"/>
    </source>
</evidence>
<dbReference type="GO" id="GO:0006289">
    <property type="term" value="P:nucleotide-excision repair"/>
    <property type="evidence" value="ECO:0007669"/>
    <property type="project" value="TreeGrafter"/>
</dbReference>
<dbReference type="OrthoDB" id="19182at2759"/>
<feature type="compositionally biased region" description="Polar residues" evidence="9">
    <location>
        <begin position="679"/>
        <end position="690"/>
    </location>
</feature>
<feature type="domain" description="Helicase ATP-binding" evidence="10">
    <location>
        <begin position="210"/>
        <end position="607"/>
    </location>
</feature>
<keyword evidence="4" id="KW-0347">Helicase</keyword>
<keyword evidence="1" id="KW-0479">Metal-binding</keyword>
<dbReference type="InterPro" id="IPR014013">
    <property type="entry name" value="Helic_SF1/SF2_ATP-bd_DinG/Rad3"/>
</dbReference>
<sequence length="1094" mass="124972">MDEPDYPKVETELGTLEFDVAEEDDPSTKKEIASPKKQSKLSQNLAELLESENASLQALPRLDQYGIGFTKAEPGMLGNEQQQGTGYIDEKECKKIIAILKSCMGIKDNIDYLKSEDIRRLFLVFDRVFKATKMQLSDVLSKGLYHMLLIANRIRHISSQSKSQGKDIMGTETFGIEKPIPLNKENVNFKLRSSHVVKWDNVKLERLIHGIKVLFHYPTISKPQLQILSKLIYALKTNGHAVLESPTGTGKTAAIISGVLSWLYQSQITNTEDESANSEPKYKVIYLTRTHAQIKQISTTIDQSCFRPQSCTLASRKILCPYYKSFSGEVESGINNQNLNDLDNYGITNKCRALLSSTNKLRLRRRKNKTTCSGRDSIFGENTVSKICPYYANMGCKSYSISTAVRFLTDLKATWDIEDTYGFCHTSNPDFNIGCNCRNPTVKKKRSKPNDISKYFEKKAAITGNEIGCPYYTAKAVSQVANFVICPYQYIIDPHIVVKSHAIVSKVLTLLEISAEYNYCKDEILEVIYDRINYLNRSIGGGEANGFFGSLDNAILIFDEGHNVENSCLEEGSTDIYLSTLDSILNWFFELKTQIEKNELKTLEPNSSNIDYYTTKAKMSLLSSLSRITSFLRAFIDKLNEFVSNHSERKYMKMNENSKETPERKIYKETPERKIYKNENGNPDDSSTSQDTVFKLFHSWDRYDEDDEDGTLDFILLLNLSLLKVYVVYCSMLQISSYGKWLDLAGIHFSAEYRKRAEIFFSILILLCYSPQSYNVCITRNTKNDKLRLNLWLLNPSLIFNEIATHAYSIIIASGTLTPIQALVNSLGPAFATRLNNNILSATQVLSPDQFMVFILTHIPHNEKIKRLECNFKESRDDQFVATVGNTIATLMHSLPGRTILFFPNRNLIVRCLSVWSKNAFEDGKGYKGSPIMIIDKITELKMNIYQETNNASQFTEMLERIKRDDTCLILAVFRSHFSEGINLNLSSILLLGLPFPSIISPQVDVSRRYHKTINNKCFNINYNWYLRETFRAVNQAIGRCIRNKDDRGIVLLLDNRYTLNLQYISSWLHPYTFVYNNANKIVDYVDSNFKFFP</sequence>
<feature type="region of interest" description="Disordered" evidence="9">
    <location>
        <begin position="654"/>
        <end position="690"/>
    </location>
</feature>
<dbReference type="PROSITE" id="PS51193">
    <property type="entry name" value="HELICASE_ATP_BIND_2"/>
    <property type="match status" value="1"/>
</dbReference>
<evidence type="ECO:0000256" key="2">
    <source>
        <dbReference type="ARBA" id="ARBA00022741"/>
    </source>
</evidence>
<evidence type="ECO:0000256" key="4">
    <source>
        <dbReference type="ARBA" id="ARBA00022806"/>
    </source>
</evidence>
<dbReference type="GO" id="GO:0003677">
    <property type="term" value="F:DNA binding"/>
    <property type="evidence" value="ECO:0007669"/>
    <property type="project" value="InterPro"/>
</dbReference>
<dbReference type="InterPro" id="IPR045028">
    <property type="entry name" value="DinG/Rad3-like"/>
</dbReference>
<evidence type="ECO:0000256" key="5">
    <source>
        <dbReference type="ARBA" id="ARBA00022840"/>
    </source>
</evidence>
<evidence type="ECO:0000259" key="10">
    <source>
        <dbReference type="PROSITE" id="PS51193"/>
    </source>
</evidence>
<evidence type="ECO:0000256" key="8">
    <source>
        <dbReference type="ARBA" id="ARBA00023235"/>
    </source>
</evidence>
<dbReference type="GO" id="GO:1990918">
    <property type="term" value="P:double-strand break repair involved in meiotic recombination"/>
    <property type="evidence" value="ECO:0007669"/>
    <property type="project" value="TreeGrafter"/>
</dbReference>
<dbReference type="Pfam" id="PF13307">
    <property type="entry name" value="Helicase_C_2"/>
    <property type="match status" value="1"/>
</dbReference>
<dbReference type="InterPro" id="IPR006554">
    <property type="entry name" value="Helicase-like_DEXD_c2"/>
</dbReference>
<dbReference type="SUPFAM" id="SSF52540">
    <property type="entry name" value="P-loop containing nucleoside triphosphate hydrolases"/>
    <property type="match status" value="1"/>
</dbReference>
<organism evidence="11 12">
    <name type="scientific">Theileria equi strain WA</name>
    <dbReference type="NCBI Taxonomy" id="1537102"/>
    <lineage>
        <taxon>Eukaryota</taxon>
        <taxon>Sar</taxon>
        <taxon>Alveolata</taxon>
        <taxon>Apicomplexa</taxon>
        <taxon>Aconoidasida</taxon>
        <taxon>Piroplasmida</taxon>
        <taxon>Theileriidae</taxon>
        <taxon>Theileria</taxon>
    </lineage>
</organism>
<proteinExistence type="predicted"/>
<evidence type="ECO:0000256" key="7">
    <source>
        <dbReference type="ARBA" id="ARBA00023014"/>
    </source>
</evidence>
<dbReference type="EMBL" id="CP001669">
    <property type="protein sequence ID" value="AFZ79211.1"/>
    <property type="molecule type" value="Genomic_DNA"/>
</dbReference>
<dbReference type="SMART" id="SM00488">
    <property type="entry name" value="DEXDc2"/>
    <property type="match status" value="1"/>
</dbReference>
<accession>L0AVZ9</accession>
<evidence type="ECO:0000256" key="1">
    <source>
        <dbReference type="ARBA" id="ARBA00022723"/>
    </source>
</evidence>
<keyword evidence="6" id="KW-0408">Iron</keyword>
<keyword evidence="8" id="KW-0413">Isomerase</keyword>
<name>L0AVZ9_THEEQ</name>
<dbReference type="InterPro" id="IPR027417">
    <property type="entry name" value="P-loop_NTPase"/>
</dbReference>
<dbReference type="eggNOG" id="KOG1132">
    <property type="taxonomic scope" value="Eukaryota"/>
</dbReference>
<protein>
    <recommendedName>
        <fullName evidence="10">Helicase ATP-binding domain-containing protein</fullName>
    </recommendedName>
</protein>
<dbReference type="PANTHER" id="PTHR11472:SF47">
    <property type="entry name" value="FANCONI ANEMIA GROUP J PROTEIN"/>
    <property type="match status" value="1"/>
</dbReference>
<dbReference type="AlphaFoldDB" id="L0AVZ9"/>
<feature type="compositionally biased region" description="Basic and acidic residues" evidence="9">
    <location>
        <begin position="1"/>
        <end position="11"/>
    </location>
</feature>
<gene>
    <name evidence="11" type="ORF">BEWA_020580</name>
</gene>
<dbReference type="VEuPathDB" id="PiroplasmaDB:BEWA_020580"/>
<dbReference type="GeneID" id="15803679"/>
<feature type="compositionally biased region" description="Basic and acidic residues" evidence="9">
    <location>
        <begin position="654"/>
        <end position="677"/>
    </location>
</feature>
<dbReference type="RefSeq" id="XP_004828877.1">
    <property type="nucleotide sequence ID" value="XM_004828820.1"/>
</dbReference>
<dbReference type="PANTHER" id="PTHR11472">
    <property type="entry name" value="DNA REPAIR DEAD HELICASE RAD3/XP-D SUBFAMILY MEMBER"/>
    <property type="match status" value="1"/>
</dbReference>
<keyword evidence="5" id="KW-0067">ATP-binding</keyword>
<dbReference type="GO" id="GO:0016818">
    <property type="term" value="F:hydrolase activity, acting on acid anhydrides, in phosphorus-containing anhydrides"/>
    <property type="evidence" value="ECO:0007669"/>
    <property type="project" value="InterPro"/>
</dbReference>
<keyword evidence="7" id="KW-0411">Iron-sulfur</keyword>
<dbReference type="GO" id="GO:0051536">
    <property type="term" value="F:iron-sulfur cluster binding"/>
    <property type="evidence" value="ECO:0007669"/>
    <property type="project" value="UniProtKB-KW"/>
</dbReference>
<keyword evidence="2" id="KW-0547">Nucleotide-binding</keyword>
<reference evidence="11 12" key="1">
    <citation type="journal article" date="2012" name="BMC Genomics">
        <title>Comparative genomic analysis and phylogenetic position of Theileria equi.</title>
        <authorList>
            <person name="Kappmeyer L.S."/>
            <person name="Thiagarajan M."/>
            <person name="Herndon D.R."/>
            <person name="Ramsay J.D."/>
            <person name="Caler E."/>
            <person name="Djikeng A."/>
            <person name="Gillespie J.J."/>
            <person name="Lau A.O."/>
            <person name="Roalson E.H."/>
            <person name="Silva J.C."/>
            <person name="Silva M.G."/>
            <person name="Suarez C.E."/>
            <person name="Ueti M.W."/>
            <person name="Nene V.M."/>
            <person name="Mealey R.H."/>
            <person name="Knowles D.P."/>
            <person name="Brayton K.A."/>
        </authorList>
    </citation>
    <scope>NUCLEOTIDE SEQUENCE [LARGE SCALE GENOMIC DNA]</scope>
    <source>
        <strain evidence="11 12">WA</strain>
    </source>
</reference>
<dbReference type="SMART" id="SM00491">
    <property type="entry name" value="HELICc2"/>
    <property type="match status" value="1"/>
</dbReference>
<evidence type="ECO:0000256" key="9">
    <source>
        <dbReference type="SAM" id="MobiDB-lite"/>
    </source>
</evidence>
<dbReference type="InterPro" id="IPR010614">
    <property type="entry name" value="RAD3-like_helicase_DEAD"/>
</dbReference>
<dbReference type="STRING" id="1537102.L0AVZ9"/>
<dbReference type="GO" id="GO:0005524">
    <property type="term" value="F:ATP binding"/>
    <property type="evidence" value="ECO:0007669"/>
    <property type="project" value="UniProtKB-KW"/>
</dbReference>
<evidence type="ECO:0000313" key="12">
    <source>
        <dbReference type="Proteomes" id="UP000031512"/>
    </source>
</evidence>